<dbReference type="PROSITE" id="PS51173">
    <property type="entry name" value="CBM2"/>
    <property type="match status" value="1"/>
</dbReference>
<reference evidence="5" key="1">
    <citation type="submission" date="2016-06" db="EMBL/GenBank/DDBJ databases">
        <authorList>
            <person name="Varghese N."/>
            <person name="Submissions Spin"/>
        </authorList>
    </citation>
    <scope>NUCLEOTIDE SEQUENCE [LARGE SCALE GENOMIC DNA]</scope>
    <source>
        <strain evidence="5">DSM 44983</strain>
    </source>
</reference>
<gene>
    <name evidence="4" type="ORF">GA0070623_5215</name>
</gene>
<evidence type="ECO:0000313" key="5">
    <source>
        <dbReference type="Proteomes" id="UP000198226"/>
    </source>
</evidence>
<keyword evidence="2" id="KW-0732">Signal</keyword>
<sequence>MIASRRSVLTACGIVAATTVVALGMTTVAGGAPATATTVGGCTATVRVDSQWGSGANGGQITTFTVVNTASATAHRWTVSWPLADSQRIVSSWNTSIAATGGTATATNASYNGVLAPGASTTFGVQLAGPTSTPTPSCTNDAAPPTTVSPPSGADVTVQEADNQRTVTLFVGQTLGVALAADYLPPTVTGGALSPLSSSGGYPTGQPLAATFRAVTPGTADLTTRTDHACRYATPPCALPAVLWTLHVSVIELPPTGTGQTVVVTAPDNQRDLTLRVGDTLVVSLASNYLPPTVTPAGVVVAREVTGGYPTGQPLVASYLATAPGRVDVATITDNVCRHAPTPCPSPQVRWVVHLTVTA</sequence>
<dbReference type="SUPFAM" id="SSF49384">
    <property type="entry name" value="Carbohydrate-binding domain"/>
    <property type="match status" value="1"/>
</dbReference>
<evidence type="ECO:0000259" key="3">
    <source>
        <dbReference type="PROSITE" id="PS51173"/>
    </source>
</evidence>
<dbReference type="InterPro" id="IPR008965">
    <property type="entry name" value="CBM2/CBM3_carb-bd_dom_sf"/>
</dbReference>
<feature type="signal peptide" evidence="2">
    <location>
        <begin position="1"/>
        <end position="22"/>
    </location>
</feature>
<dbReference type="Gene3D" id="2.60.40.290">
    <property type="match status" value="1"/>
</dbReference>
<feature type="domain" description="CBM2" evidence="3">
    <location>
        <begin position="35"/>
        <end position="148"/>
    </location>
</feature>
<dbReference type="PROSITE" id="PS51318">
    <property type="entry name" value="TAT"/>
    <property type="match status" value="1"/>
</dbReference>
<dbReference type="EMBL" id="LT607752">
    <property type="protein sequence ID" value="SCG80803.1"/>
    <property type="molecule type" value="Genomic_DNA"/>
</dbReference>
<dbReference type="InterPro" id="IPR001919">
    <property type="entry name" value="CBD2"/>
</dbReference>
<dbReference type="GO" id="GO:0030247">
    <property type="term" value="F:polysaccharide binding"/>
    <property type="evidence" value="ECO:0007669"/>
    <property type="project" value="UniProtKB-UniRule"/>
</dbReference>
<proteinExistence type="predicted"/>
<dbReference type="InterPro" id="IPR012291">
    <property type="entry name" value="CBM2_carb-bd_dom_sf"/>
</dbReference>
<keyword evidence="5" id="KW-1185">Reference proteome</keyword>
<evidence type="ECO:0000313" key="4">
    <source>
        <dbReference type="EMBL" id="SCG80803.1"/>
    </source>
</evidence>
<accession>A0A1C5KDE2</accession>
<dbReference type="RefSeq" id="WP_157746993.1">
    <property type="nucleotide sequence ID" value="NZ_LRMV01000147.1"/>
</dbReference>
<feature type="compositionally biased region" description="Polar residues" evidence="1">
    <location>
        <begin position="128"/>
        <end position="140"/>
    </location>
</feature>
<dbReference type="OrthoDB" id="3372815at2"/>
<organism evidence="4 5">
    <name type="scientific">Micromonospora rifamycinica</name>
    <dbReference type="NCBI Taxonomy" id="291594"/>
    <lineage>
        <taxon>Bacteria</taxon>
        <taxon>Bacillati</taxon>
        <taxon>Actinomycetota</taxon>
        <taxon>Actinomycetes</taxon>
        <taxon>Micromonosporales</taxon>
        <taxon>Micromonosporaceae</taxon>
        <taxon>Micromonospora</taxon>
    </lineage>
</organism>
<feature type="region of interest" description="Disordered" evidence="1">
    <location>
        <begin position="128"/>
        <end position="155"/>
    </location>
</feature>
<dbReference type="SMART" id="SM00637">
    <property type="entry name" value="CBD_II"/>
    <property type="match status" value="1"/>
</dbReference>
<dbReference type="Proteomes" id="UP000198226">
    <property type="component" value="Chromosome I"/>
</dbReference>
<dbReference type="GO" id="GO:0004553">
    <property type="term" value="F:hydrolase activity, hydrolyzing O-glycosyl compounds"/>
    <property type="evidence" value="ECO:0007669"/>
    <property type="project" value="InterPro"/>
</dbReference>
<dbReference type="GO" id="GO:0005975">
    <property type="term" value="P:carbohydrate metabolic process"/>
    <property type="evidence" value="ECO:0007669"/>
    <property type="project" value="InterPro"/>
</dbReference>
<dbReference type="AlphaFoldDB" id="A0A1C5KDE2"/>
<evidence type="ECO:0000256" key="2">
    <source>
        <dbReference type="SAM" id="SignalP"/>
    </source>
</evidence>
<dbReference type="Pfam" id="PF00553">
    <property type="entry name" value="CBM_2"/>
    <property type="match status" value="1"/>
</dbReference>
<name>A0A1C5KDE2_9ACTN</name>
<evidence type="ECO:0000256" key="1">
    <source>
        <dbReference type="SAM" id="MobiDB-lite"/>
    </source>
</evidence>
<feature type="chain" id="PRO_5039715099" evidence="2">
    <location>
        <begin position="23"/>
        <end position="359"/>
    </location>
</feature>
<protein>
    <submittedName>
        <fullName evidence="4">Cellulose binding domain-containing protein</fullName>
    </submittedName>
</protein>
<dbReference type="InterPro" id="IPR006311">
    <property type="entry name" value="TAT_signal"/>
</dbReference>